<dbReference type="InterPro" id="IPR036188">
    <property type="entry name" value="FAD/NAD-bd_sf"/>
</dbReference>
<keyword evidence="2" id="KW-0274">FAD</keyword>
<dbReference type="GO" id="GO:0004499">
    <property type="term" value="F:N,N-dimethylaniline monooxygenase activity"/>
    <property type="evidence" value="ECO:0007669"/>
    <property type="project" value="InterPro"/>
</dbReference>
<keyword evidence="1" id="KW-0285">Flavoprotein</keyword>
<gene>
    <name evidence="5" type="ORF">FRV6_04936</name>
</gene>
<dbReference type="PANTHER" id="PTHR43098:SF5">
    <property type="entry name" value="DUAL-FUNCTIONAL MONOOXYGENASE_METHYLTRANSFERASE PSOF"/>
    <property type="match status" value="1"/>
</dbReference>
<dbReference type="InterPro" id="IPR050775">
    <property type="entry name" value="FAD-binding_Monooxygenases"/>
</dbReference>
<dbReference type="GO" id="GO:0050660">
    <property type="term" value="F:flavin adenine dinucleotide binding"/>
    <property type="evidence" value="ECO:0007669"/>
    <property type="project" value="InterPro"/>
</dbReference>
<dbReference type="VEuPathDB" id="FungiDB:FOMG_13285"/>
<dbReference type="AlphaFoldDB" id="A0A2H3TG44"/>
<reference evidence="6" key="1">
    <citation type="submission" date="2016-09" db="EMBL/GenBank/DDBJ databases">
        <authorList>
            <person name="Guldener U."/>
        </authorList>
    </citation>
    <scope>NUCLEOTIDE SEQUENCE [LARGE SCALE GENOMIC DNA]</scope>
    <source>
        <strain evidence="6">V64-1</strain>
    </source>
</reference>
<dbReference type="Pfam" id="PF00743">
    <property type="entry name" value="FMO-like"/>
    <property type="match status" value="1"/>
</dbReference>
<sequence length="545" mass="61787">MTSYPDFDAVVVGAGFGGIYMCKKLVDQGLSVKLIEVAPDVGGTWYWNRYPGAMSDTPSMLYRYSWDLEDLQQYPWEKQYLQQHEVLAYLRHVVDRHQLRQHMQFNTEMKAATWDPDHSTWTVGLSSGQDITSRYLVTAIGLLSKQNYPEIRGLDSFKGEMYHTGSWPASYDFKNKRVGVIGNGSTGVQVITAIADEVKLLRSFQRHPQYVVPAVNRAFPPESRRDINRQWEDIWKHAKESMFGFGFEESQTPASSVTAEERERIFESAWQKGGGFNFMFGTFCDISYDEVANKEAADFIKRKIRQIVKDPVKAEKLIPTEHYARRPLCDTGYYEKFNSPNVDIIDVNETPITEITPKGVRTSDGAEYDLDVLVFATGFDAVDGNYKRIPIQGASNKTLKDCWADGPDSYLGISVSDFPNLFMILGPNGPFTNLPPTIETQVEFISDIIQHANGLARQNGKNPTIEAEREAVHAWSKTCDELSANSLFRRTDSWIFGANVAGKKSSVLFYFGGLANYRNVLRDLINEGYKGFRPFLRDSLYSYTA</sequence>
<proteinExistence type="predicted"/>
<dbReference type="VEuPathDB" id="FungiDB:HZS61_014756"/>
<keyword evidence="3" id="KW-0521">NADP</keyword>
<accession>A0A2H3TG44</accession>
<evidence type="ECO:0000256" key="3">
    <source>
        <dbReference type="ARBA" id="ARBA00022857"/>
    </source>
</evidence>
<dbReference type="VEuPathDB" id="FungiDB:FOC4_g10001402"/>
<dbReference type="VEuPathDB" id="FungiDB:FOZG_16733"/>
<dbReference type="Proteomes" id="UP000219369">
    <property type="component" value="Unassembled WGS sequence"/>
</dbReference>
<dbReference type="OrthoDB" id="66881at2759"/>
<evidence type="ECO:0000313" key="6">
    <source>
        <dbReference type="Proteomes" id="UP000219369"/>
    </source>
</evidence>
<evidence type="ECO:0000256" key="2">
    <source>
        <dbReference type="ARBA" id="ARBA00022827"/>
    </source>
</evidence>
<dbReference type="Gene3D" id="3.50.50.60">
    <property type="entry name" value="FAD/NAD(P)-binding domain"/>
    <property type="match status" value="2"/>
</dbReference>
<dbReference type="VEuPathDB" id="FungiDB:FOIG_13931"/>
<dbReference type="EMBL" id="FMJY01000003">
    <property type="protein sequence ID" value="SCO80723.1"/>
    <property type="molecule type" value="Genomic_DNA"/>
</dbReference>
<dbReference type="VEuPathDB" id="FungiDB:FOXG_16975"/>
<dbReference type="InterPro" id="IPR020946">
    <property type="entry name" value="Flavin_mOase-like"/>
</dbReference>
<keyword evidence="4" id="KW-0560">Oxidoreductase</keyword>
<evidence type="ECO:0000256" key="4">
    <source>
        <dbReference type="ARBA" id="ARBA00023002"/>
    </source>
</evidence>
<protein>
    <submittedName>
        <fullName evidence="5">Related to flavoprotein involved in K+ transport</fullName>
    </submittedName>
</protein>
<evidence type="ECO:0000256" key="1">
    <source>
        <dbReference type="ARBA" id="ARBA00022630"/>
    </source>
</evidence>
<dbReference type="PANTHER" id="PTHR43098">
    <property type="entry name" value="L-ORNITHINE N(5)-MONOOXYGENASE-RELATED"/>
    <property type="match status" value="1"/>
</dbReference>
<evidence type="ECO:0000313" key="5">
    <source>
        <dbReference type="EMBL" id="SCO80723.1"/>
    </source>
</evidence>
<dbReference type="GO" id="GO:0050661">
    <property type="term" value="F:NADP binding"/>
    <property type="evidence" value="ECO:0007669"/>
    <property type="project" value="InterPro"/>
</dbReference>
<name>A0A2H3TG44_FUSOX</name>
<organism evidence="5 6">
    <name type="scientific">Fusarium oxysporum</name>
    <name type="common">Fusarium vascular wilt</name>
    <dbReference type="NCBI Taxonomy" id="5507"/>
    <lineage>
        <taxon>Eukaryota</taxon>
        <taxon>Fungi</taxon>
        <taxon>Dikarya</taxon>
        <taxon>Ascomycota</taxon>
        <taxon>Pezizomycotina</taxon>
        <taxon>Sordariomycetes</taxon>
        <taxon>Hypocreomycetidae</taxon>
        <taxon>Hypocreales</taxon>
        <taxon>Nectriaceae</taxon>
        <taxon>Fusarium</taxon>
        <taxon>Fusarium oxysporum species complex</taxon>
    </lineage>
</organism>
<dbReference type="VEuPathDB" id="FungiDB:FOC1_g10001750"/>
<dbReference type="SUPFAM" id="SSF51905">
    <property type="entry name" value="FAD/NAD(P)-binding domain"/>
    <property type="match status" value="1"/>
</dbReference>